<dbReference type="PANTHER" id="PTHR43876:SF7">
    <property type="entry name" value="UBIQUINONE BIOSYNTHESIS MONOOXYGENASE COQ6, MITOCHONDRIAL"/>
    <property type="match status" value="1"/>
</dbReference>
<evidence type="ECO:0000313" key="1">
    <source>
        <dbReference type="Proteomes" id="UP000079169"/>
    </source>
</evidence>
<dbReference type="InterPro" id="IPR051205">
    <property type="entry name" value="UbiH/COQ6_monooxygenase"/>
</dbReference>
<keyword evidence="2 3" id="KW-0560">Oxidoreductase</keyword>
<organism evidence="1 2">
    <name type="scientific">Diaphorina citri</name>
    <name type="common">Asian citrus psyllid</name>
    <dbReference type="NCBI Taxonomy" id="121845"/>
    <lineage>
        <taxon>Eukaryota</taxon>
        <taxon>Metazoa</taxon>
        <taxon>Ecdysozoa</taxon>
        <taxon>Arthropoda</taxon>
        <taxon>Hexapoda</taxon>
        <taxon>Insecta</taxon>
        <taxon>Pterygota</taxon>
        <taxon>Neoptera</taxon>
        <taxon>Paraneoptera</taxon>
        <taxon>Hemiptera</taxon>
        <taxon>Sternorrhyncha</taxon>
        <taxon>Psylloidea</taxon>
        <taxon>Psyllidae</taxon>
        <taxon>Diaphorininae</taxon>
        <taxon>Diaphorina</taxon>
    </lineage>
</organism>
<dbReference type="OMA" id="IESTRTC"/>
<dbReference type="PANTHER" id="PTHR43876">
    <property type="entry name" value="UBIQUINONE BIOSYNTHESIS MONOOXYGENASE COQ6, MITOCHONDRIAL"/>
    <property type="match status" value="1"/>
</dbReference>
<dbReference type="Proteomes" id="UP000079169">
    <property type="component" value="Unplaced"/>
</dbReference>
<evidence type="ECO:0000313" key="2">
    <source>
        <dbReference type="RefSeq" id="XP_008479650.1"/>
    </source>
</evidence>
<dbReference type="STRING" id="121845.A0A1S3DDT1"/>
<dbReference type="CTD" id="51004"/>
<dbReference type="RefSeq" id="XP_008479650.1">
    <property type="nucleotide sequence ID" value="XM_008481428.3"/>
</dbReference>
<dbReference type="SUPFAM" id="SSF51905">
    <property type="entry name" value="FAD/NAD(P)-binding domain"/>
    <property type="match status" value="1"/>
</dbReference>
<dbReference type="GO" id="GO:0005739">
    <property type="term" value="C:mitochondrion"/>
    <property type="evidence" value="ECO:0007669"/>
    <property type="project" value="TreeGrafter"/>
</dbReference>
<proteinExistence type="predicted"/>
<dbReference type="GO" id="GO:0004497">
    <property type="term" value="F:monooxygenase activity"/>
    <property type="evidence" value="ECO:0007669"/>
    <property type="project" value="UniProtKB-KW"/>
</dbReference>
<sequence>MLSRTLLVWNARYYSSLGGKQYDVVISGGGMIGTTLACAIAQNPTLKDLSILMIESGPEKSLHFSKSSSYSNRVSSINSSSKQLFETIGAWDHIESTRTCTVDNMKVRDFI</sequence>
<keyword evidence="2 3" id="KW-0830">Ubiquinone</keyword>
<dbReference type="RefSeq" id="XP_008479651.1">
    <property type="nucleotide sequence ID" value="XM_008481429.3"/>
</dbReference>
<protein>
    <submittedName>
        <fullName evidence="2 3">Ubiquinone biosynthesis monooxygenase COQ6, mitochondrial</fullName>
    </submittedName>
</protein>
<evidence type="ECO:0000313" key="3">
    <source>
        <dbReference type="RefSeq" id="XP_008479651.1"/>
    </source>
</evidence>
<dbReference type="InterPro" id="IPR036188">
    <property type="entry name" value="FAD/NAD-bd_sf"/>
</dbReference>
<dbReference type="Gene3D" id="3.50.50.60">
    <property type="entry name" value="FAD/NAD(P)-binding domain"/>
    <property type="match status" value="1"/>
</dbReference>
<dbReference type="PaxDb" id="121845-A0A1S3DDT1"/>
<gene>
    <name evidence="2 3" type="primary">LOC103516462</name>
</gene>
<dbReference type="AlphaFoldDB" id="A0A1S3DDT1"/>
<reference evidence="2 3" key="1">
    <citation type="submission" date="2025-04" db="UniProtKB">
        <authorList>
            <consortium name="RefSeq"/>
        </authorList>
    </citation>
    <scope>IDENTIFICATION</scope>
</reference>
<name>A0A1S3DDT1_DIACI</name>
<accession>A0A1S3DDT1</accession>
<keyword evidence="1" id="KW-1185">Reference proteome</keyword>
<dbReference type="GeneID" id="103516462"/>
<dbReference type="KEGG" id="dci:103516462"/>
<keyword evidence="2 3" id="KW-0503">Monooxygenase</keyword>